<sequence length="1065" mass="108330">MPLTVGELVAYASVDNKAFERGTNQIERTLQQTAKVADAELGKIPAAARAAGEQTGEQFTVGADGKLRDSKGRFVATGRKSGDAVGRGFGLGMKSGLGGIVADVAKLVGKAGVQVMGLTANVAKVGLLAGGLFAAAQGAGALVAALAPAAGLVAALPAAFLLAKAAAGTLKVALLGVQEAIGAALTGDAAAFEASLKGLSPAAQSVARELRAVKPEIDGLKASVQDAFFEPLKGQLTAVAAALLGPVKAGMTGVSGEFGRLAADVGKFGRSKAAVELVKGAFGTLKTEIGSIQSGTLQKLLEAISNFAKSTLPAFKGLGAGIDGAAKSFTDWLNAATAAGKPMEWIQSALDVLAKLGAVFSDIGGIVKSVMGAMGKAGVSALGPIGMLLDKVNAFFASAKGQDILIKIFQSLGKVVDALWPIFEELASAAALVAPVIADVAAALGPGIAAAIKALGPALAAMGPGLVAIADAMAKAFADPTVASSLLLLGQAIAGLLKGFAPLIPVVVKIGAALVGGLSKAILAITPHLPDLVAAFGELLLTMIPLIDPVVDLVIALTPLIPVMTDLIKITTEISKILVTVLVWAIKGVTDQVRRWVNDFRASWDQGKAIVLGFVDKVKSILAWFGELPGLLGKWVGQAKTAATDKFGQLVEWVKKLPEKIVGALGDLGKMLLKVGKDAIQGLINGIKSKAEEVSKVVTSLLRGDVLGAAATAIEAHSPSRAMQRLGVWTVEGFILGITGSQERMRTTVTNLVTLVQNAFKAAPGHGDHLANWVKANTDVLGQLADRREQIIKRIADAKAYATQIAGQAADFAAITNIDLGEGGGIGDLTTGLANRLSAIRDFANNIKTLAARGLNKTILKQIIDAGPEKGGTLADMLVGASGADLKAINRAQAQIDKISKTLGKTAADALYDTGKQAGQGFLKGLKGQLKEMEGAMAAIAKAVVAAAKKELASHSPSRVFMGIGKDTLLGFQLGIKALAGTTISAVAGVMGKAVNAASGLQLTMPKSQILQPMTGPTSAPAGPGFVEGSQGGVTVHMHGTTIREEADIQRIGAEFAFGVLSARG</sequence>
<protein>
    <recommendedName>
        <fullName evidence="3">Tape measure protein</fullName>
    </recommendedName>
</protein>
<dbReference type="OrthoDB" id="3483908at2"/>
<evidence type="ECO:0000313" key="1">
    <source>
        <dbReference type="EMBL" id="GES07396.1"/>
    </source>
</evidence>
<evidence type="ECO:0008006" key="3">
    <source>
        <dbReference type="Google" id="ProtNLM"/>
    </source>
</evidence>
<organism evidence="1 2">
    <name type="scientific">Acrocarpospora macrocephala</name>
    <dbReference type="NCBI Taxonomy" id="150177"/>
    <lineage>
        <taxon>Bacteria</taxon>
        <taxon>Bacillati</taxon>
        <taxon>Actinomycetota</taxon>
        <taxon>Actinomycetes</taxon>
        <taxon>Streptosporangiales</taxon>
        <taxon>Streptosporangiaceae</taxon>
        <taxon>Acrocarpospora</taxon>
    </lineage>
</organism>
<proteinExistence type="predicted"/>
<reference evidence="1 2" key="1">
    <citation type="submission" date="2019-10" db="EMBL/GenBank/DDBJ databases">
        <title>Whole genome shotgun sequence of Acrocarpospora macrocephala NBRC 16266.</title>
        <authorList>
            <person name="Ichikawa N."/>
            <person name="Kimura A."/>
            <person name="Kitahashi Y."/>
            <person name="Komaki H."/>
            <person name="Oguchi A."/>
        </authorList>
    </citation>
    <scope>NUCLEOTIDE SEQUENCE [LARGE SCALE GENOMIC DNA]</scope>
    <source>
        <strain evidence="1 2">NBRC 16266</strain>
    </source>
</reference>
<dbReference type="Proteomes" id="UP000331127">
    <property type="component" value="Unassembled WGS sequence"/>
</dbReference>
<dbReference type="EMBL" id="BLAE01000006">
    <property type="protein sequence ID" value="GES07396.1"/>
    <property type="molecule type" value="Genomic_DNA"/>
</dbReference>
<evidence type="ECO:0000313" key="2">
    <source>
        <dbReference type="Proteomes" id="UP000331127"/>
    </source>
</evidence>
<comment type="caution">
    <text evidence="1">The sequence shown here is derived from an EMBL/GenBank/DDBJ whole genome shotgun (WGS) entry which is preliminary data.</text>
</comment>
<name>A0A5M3WF17_9ACTN</name>
<gene>
    <name evidence="1" type="ORF">Amac_009910</name>
</gene>
<dbReference type="RefSeq" id="WP_155353109.1">
    <property type="nucleotide sequence ID" value="NZ_BAAAHL010000012.1"/>
</dbReference>
<accession>A0A5M3WF17</accession>
<keyword evidence="2" id="KW-1185">Reference proteome</keyword>
<dbReference type="AlphaFoldDB" id="A0A5M3WF17"/>